<sequence length="560" mass="65520">MSKIIKKIDIAHFSYLQMNTLSYRKGAEQKNIWKTLLFLFIFLGTVLRLYHFFYNRSLWMDEVYLSASLIQFNFIDLIKDPLLYQQKAPIGFLFTVKIFVWLFGSNEFSLRCLPLISGLFSLLVFIPVSKYFLGFRASVIAIGILSFSPALIYHSVEIKQYSTELLSTLLCLYFLIRFDGATGLRSLFLWGMIGGLILWFSYSSVFILAGIGIARSLIYIINKKWKLLLLGILPYSIWLGSFALNYVLFTHKHAESEWIVYWFRAYGNFMPFPPKSITDLKWFALNLYRLMDYPLGLLWNFNFAFAKNSIAVILKMPILSIGLFIAGTYSFLKGNKILCFSLFFPVLLTLLASGMELYPLTERFWVFISPIFIIIIVKGLDLISSWFNAKFSFLMIAVLLLCGPVVQSAYYVWSPEKFYVHKKSFQREALMYVNQEYREGDVVYIYWNNLPGYRLYHQMHELKYTAVEGKDYRKESKNIEDYNRHLQSEIKRLGKHKRVWLIFNLQFLTDIGDNIDEPAWYYKSEKSPTENLLSEFSRLGNPVSKQKTADIGIYLININH</sequence>
<evidence type="ECO:0000313" key="1">
    <source>
        <dbReference type="EMBL" id="MDR6782480.1"/>
    </source>
</evidence>
<name>A0ACC6KTF6_9SPHI</name>
<dbReference type="Proteomes" id="UP001246858">
    <property type="component" value="Unassembled WGS sequence"/>
</dbReference>
<gene>
    <name evidence="1" type="ORF">J2X78_001032</name>
</gene>
<evidence type="ECO:0000313" key="2">
    <source>
        <dbReference type="Proteomes" id="UP001246858"/>
    </source>
</evidence>
<comment type="caution">
    <text evidence="1">The sequence shown here is derived from an EMBL/GenBank/DDBJ whole genome shotgun (WGS) entry which is preliminary data.</text>
</comment>
<keyword evidence="2" id="KW-1185">Reference proteome</keyword>
<proteinExistence type="predicted"/>
<dbReference type="EMBL" id="JAVDTF010000001">
    <property type="protein sequence ID" value="MDR6782480.1"/>
    <property type="molecule type" value="Genomic_DNA"/>
</dbReference>
<organism evidence="1 2">
    <name type="scientific">Pedobacter africanus</name>
    <dbReference type="NCBI Taxonomy" id="151894"/>
    <lineage>
        <taxon>Bacteria</taxon>
        <taxon>Pseudomonadati</taxon>
        <taxon>Bacteroidota</taxon>
        <taxon>Sphingobacteriia</taxon>
        <taxon>Sphingobacteriales</taxon>
        <taxon>Sphingobacteriaceae</taxon>
        <taxon>Pedobacter</taxon>
    </lineage>
</organism>
<protein>
    <submittedName>
        <fullName evidence="1">Uncharacterized protein</fullName>
    </submittedName>
</protein>
<accession>A0ACC6KTF6</accession>
<reference evidence="1" key="1">
    <citation type="submission" date="2023-07" db="EMBL/GenBank/DDBJ databases">
        <title>Sorghum-associated microbial communities from plants grown in Nebraska, USA.</title>
        <authorList>
            <person name="Schachtman D."/>
        </authorList>
    </citation>
    <scope>NUCLEOTIDE SEQUENCE</scope>
    <source>
        <strain evidence="1">2697</strain>
    </source>
</reference>